<feature type="transmembrane region" description="Helical" evidence="1">
    <location>
        <begin position="20"/>
        <end position="46"/>
    </location>
</feature>
<evidence type="ECO:0000313" key="3">
    <source>
        <dbReference type="Proteomes" id="UP000290288"/>
    </source>
</evidence>
<keyword evidence="1" id="KW-0812">Transmembrane</keyword>
<feature type="transmembrane region" description="Helical" evidence="1">
    <location>
        <begin position="137"/>
        <end position="157"/>
    </location>
</feature>
<dbReference type="Proteomes" id="UP000290288">
    <property type="component" value="Unassembled WGS sequence"/>
</dbReference>
<feature type="transmembrane region" description="Helical" evidence="1">
    <location>
        <begin position="216"/>
        <end position="240"/>
    </location>
</feature>
<feature type="transmembrane region" description="Helical" evidence="1">
    <location>
        <begin position="252"/>
        <end position="276"/>
    </location>
</feature>
<accession>A0A4Q2D9S1</accession>
<dbReference type="EMBL" id="SDEE01000446">
    <property type="protein sequence ID" value="RXW16363.1"/>
    <property type="molecule type" value="Genomic_DNA"/>
</dbReference>
<feature type="transmembrane region" description="Helical" evidence="1">
    <location>
        <begin position="177"/>
        <end position="195"/>
    </location>
</feature>
<reference evidence="2 3" key="1">
    <citation type="submission" date="2019-01" db="EMBL/GenBank/DDBJ databases">
        <title>Draft genome sequence of Psathyrella aberdarensis IHI B618.</title>
        <authorList>
            <person name="Buettner E."/>
            <person name="Kellner H."/>
        </authorList>
    </citation>
    <scope>NUCLEOTIDE SEQUENCE [LARGE SCALE GENOMIC DNA]</scope>
    <source>
        <strain evidence="2 3">IHI B618</strain>
    </source>
</reference>
<name>A0A4Q2D9S1_9AGAR</name>
<dbReference type="OrthoDB" id="3351617at2759"/>
<keyword evidence="1" id="KW-0472">Membrane</keyword>
<dbReference type="AlphaFoldDB" id="A0A4Q2D9S1"/>
<keyword evidence="3" id="KW-1185">Reference proteome</keyword>
<evidence type="ECO:0008006" key="4">
    <source>
        <dbReference type="Google" id="ProtNLM"/>
    </source>
</evidence>
<feature type="transmembrane region" description="Helical" evidence="1">
    <location>
        <begin position="58"/>
        <end position="82"/>
    </location>
</feature>
<proteinExistence type="predicted"/>
<evidence type="ECO:0000256" key="1">
    <source>
        <dbReference type="SAM" id="Phobius"/>
    </source>
</evidence>
<evidence type="ECO:0000313" key="2">
    <source>
        <dbReference type="EMBL" id="RXW16363.1"/>
    </source>
</evidence>
<feature type="transmembrane region" description="Helical" evidence="1">
    <location>
        <begin position="108"/>
        <end position="130"/>
    </location>
</feature>
<comment type="caution">
    <text evidence="2">The sequence shown here is derived from an EMBL/GenBank/DDBJ whole genome shotgun (WGS) entry which is preliminary data.</text>
</comment>
<organism evidence="2 3">
    <name type="scientific">Candolleomyces aberdarensis</name>
    <dbReference type="NCBI Taxonomy" id="2316362"/>
    <lineage>
        <taxon>Eukaryota</taxon>
        <taxon>Fungi</taxon>
        <taxon>Dikarya</taxon>
        <taxon>Basidiomycota</taxon>
        <taxon>Agaricomycotina</taxon>
        <taxon>Agaricomycetes</taxon>
        <taxon>Agaricomycetidae</taxon>
        <taxon>Agaricales</taxon>
        <taxon>Agaricineae</taxon>
        <taxon>Psathyrellaceae</taxon>
        <taxon>Candolleomyces</taxon>
    </lineage>
</organism>
<sequence length="337" mass="37658">MSDSDNIDYDLVARAQAKSMYANITISLVVAGIHLFMAIYGLSVFLETRPDLRKGRHRYVVISFFITFLVTFAGSLDAVWAFKLLFESTSSSDFIFLMEKYFLSWERWGSTCSLTLMVFIGDVLLVYRCYVIWKDRWYVSVLPVLTCIGALAMDIVVQSNRPNPTFFLPPYETAGTILTVSTNLIVTGMISVHLIRARRSLSKVLPSSQLTLYTGVVAILVESALPLSVFGLVYAVIILYTPKETTVGLETFYSLANVFSLLFYSFASLSPHMIIFRVTTGRSWVQQFPKADGKGGLSNSIEFAREPDTYSSFIQSVLNRDLGRSSEAGGEPSSREV</sequence>
<protein>
    <recommendedName>
        <fullName evidence="4">G protein-coupled receptor</fullName>
    </recommendedName>
</protein>
<keyword evidence="1" id="KW-1133">Transmembrane helix</keyword>
<gene>
    <name evidence="2" type="ORF">EST38_g9491</name>
</gene>